<evidence type="ECO:0000313" key="1">
    <source>
        <dbReference type="EMBL" id="ECY9782080.1"/>
    </source>
</evidence>
<sequence>MLSRQDWRENNVEVKEYLKQTDGIKHHIDLLRIESQQLKLQSQSVQGVQYGEHISSPNKNTEAPFVRCLLRKQEVDDQIKREEDYLSTLKMEISTAIDELPCIDERIVLRARYINSSSWDEIANQLNYSLRSTHRIHAQALQHFVIPK</sequence>
<dbReference type="EMBL" id="AALGDA010000007">
    <property type="protein sequence ID" value="ECY9782080.1"/>
    <property type="molecule type" value="Genomic_DNA"/>
</dbReference>
<dbReference type="AlphaFoldDB" id="A0AAD2MJR1"/>
<proteinExistence type="predicted"/>
<dbReference type="Proteomes" id="UP000489121">
    <property type="component" value="Unassembled WGS sequence"/>
</dbReference>
<accession>A0AAD2MJR1</accession>
<name>A0AAD2MJR1_LISMN</name>
<comment type="caution">
    <text evidence="2">The sequence shown here is derived from an EMBL/GenBank/DDBJ whole genome shotgun (WGS) entry which is preliminary data.</text>
</comment>
<dbReference type="Pfam" id="PF07374">
    <property type="entry name" value="DUF1492"/>
    <property type="match status" value="1"/>
</dbReference>
<dbReference type="EMBL" id="AALGDA010000204">
    <property type="protein sequence ID" value="ECY9784653.1"/>
    <property type="molecule type" value="Genomic_DNA"/>
</dbReference>
<dbReference type="InterPro" id="IPR010861">
    <property type="entry name" value="DUF1492"/>
</dbReference>
<reference evidence="2 3" key="1">
    <citation type="submission" date="2019-09" db="EMBL/GenBank/DDBJ databases">
        <authorList>
            <consortium name="PulseNet: The National Subtyping Network for Foodborne Disease Surveillance"/>
            <person name="Tarr C.L."/>
            <person name="Trees E."/>
            <person name="Katz L.S."/>
            <person name="Carleton-Romer H.A."/>
            <person name="Stroika S."/>
            <person name="Kucerova Z."/>
            <person name="Roache K.F."/>
            <person name="Sabol A.L."/>
            <person name="Besser J."/>
            <person name="Gerner-Smidt P."/>
        </authorList>
    </citation>
    <scope>NUCLEOTIDE SEQUENCE [LARGE SCALE GENOMIC DNA]</scope>
    <source>
        <strain evidence="2 3">PNUSAL005692</strain>
    </source>
</reference>
<dbReference type="Gene3D" id="1.20.140.160">
    <property type="match status" value="1"/>
</dbReference>
<gene>
    <name evidence="1" type="ORF">F6515_03665</name>
    <name evidence="2" type="ORF">F6515_16950</name>
</gene>
<protein>
    <submittedName>
        <fullName evidence="2">DUF1492 domain-containing protein</fullName>
    </submittedName>
</protein>
<dbReference type="SUPFAM" id="SSF88659">
    <property type="entry name" value="Sigma3 and sigma4 domains of RNA polymerase sigma factors"/>
    <property type="match status" value="1"/>
</dbReference>
<dbReference type="InterPro" id="IPR013324">
    <property type="entry name" value="RNA_pol_sigma_r3/r4-like"/>
</dbReference>
<evidence type="ECO:0000313" key="3">
    <source>
        <dbReference type="Proteomes" id="UP000489121"/>
    </source>
</evidence>
<evidence type="ECO:0000313" key="2">
    <source>
        <dbReference type="EMBL" id="ECY9784653.1"/>
    </source>
</evidence>
<organism evidence="2 3">
    <name type="scientific">Listeria monocytogenes</name>
    <dbReference type="NCBI Taxonomy" id="1639"/>
    <lineage>
        <taxon>Bacteria</taxon>
        <taxon>Bacillati</taxon>
        <taxon>Bacillota</taxon>
        <taxon>Bacilli</taxon>
        <taxon>Bacillales</taxon>
        <taxon>Listeriaceae</taxon>
        <taxon>Listeria</taxon>
    </lineage>
</organism>